<reference evidence="1" key="1">
    <citation type="submission" date="2020-10" db="EMBL/GenBank/DDBJ databases">
        <title>Connecting structure to function with the recovery of over 1000 high-quality activated sludge metagenome-assembled genomes encoding full-length rRNA genes using long-read sequencing.</title>
        <authorList>
            <person name="Singleton C.M."/>
            <person name="Petriglieri F."/>
            <person name="Kristensen J.M."/>
            <person name="Kirkegaard R.H."/>
            <person name="Michaelsen T.Y."/>
            <person name="Andersen M.H."/>
            <person name="Karst S.M."/>
            <person name="Dueholm M.S."/>
            <person name="Nielsen P.H."/>
            <person name="Albertsen M."/>
        </authorList>
    </citation>
    <scope>NUCLEOTIDE SEQUENCE</scope>
    <source>
        <strain evidence="1">Bjer_18-Q3-R1-45_BAT3C.347</strain>
    </source>
</reference>
<gene>
    <name evidence="1" type="ORF">IPH26_17795</name>
</gene>
<dbReference type="AlphaFoldDB" id="A0A9D7E647"/>
<organism evidence="1 2">
    <name type="scientific">Candidatus Methylophosphatis roskildensis</name>
    <dbReference type="NCBI Taxonomy" id="2899263"/>
    <lineage>
        <taxon>Bacteria</taxon>
        <taxon>Pseudomonadati</taxon>
        <taxon>Pseudomonadota</taxon>
        <taxon>Betaproteobacteria</taxon>
        <taxon>Nitrosomonadales</taxon>
        <taxon>Sterolibacteriaceae</taxon>
        <taxon>Candidatus Methylophosphatis</taxon>
    </lineage>
</organism>
<name>A0A9D7E647_9PROT</name>
<protein>
    <submittedName>
        <fullName evidence="1">Uncharacterized protein</fullName>
    </submittedName>
</protein>
<accession>A0A9D7E647</accession>
<dbReference type="EMBL" id="JADJEV010000004">
    <property type="protein sequence ID" value="MBK6974704.1"/>
    <property type="molecule type" value="Genomic_DNA"/>
</dbReference>
<sequence>MNLVIPWQHKARQARTSEEHAWDTLYRTKHDPTAATEVVEYLDSEPEVRKAHLGLYLCCRQTVRAHEARRVRTQRIAAFLQLALHLVLVVPLRVVMRALRGSGDVAVELMPQVQATRTVVAAKSEPAVKRLRKVVKSGNFAQAKATVPDLAGAPSVAVGAAPATTSAAAPDGKGAEAFSTIR</sequence>
<proteinExistence type="predicted"/>
<dbReference type="Proteomes" id="UP000807785">
    <property type="component" value="Unassembled WGS sequence"/>
</dbReference>
<comment type="caution">
    <text evidence="1">The sequence shown here is derived from an EMBL/GenBank/DDBJ whole genome shotgun (WGS) entry which is preliminary data.</text>
</comment>
<evidence type="ECO:0000313" key="1">
    <source>
        <dbReference type="EMBL" id="MBK6974704.1"/>
    </source>
</evidence>
<evidence type="ECO:0000313" key="2">
    <source>
        <dbReference type="Proteomes" id="UP000807785"/>
    </source>
</evidence>